<dbReference type="Pfam" id="PF08659">
    <property type="entry name" value="KR"/>
    <property type="match status" value="1"/>
</dbReference>
<dbReference type="GO" id="GO:0016616">
    <property type="term" value="F:oxidoreductase activity, acting on the CH-OH group of donors, NAD or NADP as acceptor"/>
    <property type="evidence" value="ECO:0007669"/>
    <property type="project" value="TreeGrafter"/>
</dbReference>
<keyword evidence="3" id="KW-1185">Reference proteome</keyword>
<dbReference type="PANTHER" id="PTHR45458:SF1">
    <property type="entry name" value="SHORT CHAIN DEHYDROGENASE"/>
    <property type="match status" value="1"/>
</dbReference>
<dbReference type="Proteomes" id="UP001281003">
    <property type="component" value="Unassembled WGS sequence"/>
</dbReference>
<evidence type="ECO:0000313" key="2">
    <source>
        <dbReference type="EMBL" id="KAK3398891.1"/>
    </source>
</evidence>
<reference evidence="2" key="2">
    <citation type="submission" date="2023-07" db="EMBL/GenBank/DDBJ databases">
        <authorList>
            <consortium name="Lawrence Berkeley National Laboratory"/>
            <person name="Haridas S."/>
            <person name="Hensen N."/>
            <person name="Bonometti L."/>
            <person name="Westerberg I."/>
            <person name="Brannstrom I.O."/>
            <person name="Guillou S."/>
            <person name="Cros-Aarteil S."/>
            <person name="Calhoun S."/>
            <person name="Kuo A."/>
            <person name="Mondo S."/>
            <person name="Pangilinan J."/>
            <person name="Riley R."/>
            <person name="LaButti K."/>
            <person name="Andreopoulos B."/>
            <person name="Lipzen A."/>
            <person name="Chen C."/>
            <person name="Yanf M."/>
            <person name="Daum C."/>
            <person name="Ng V."/>
            <person name="Clum A."/>
            <person name="Steindorff A."/>
            <person name="Ohm R."/>
            <person name="Martin F."/>
            <person name="Silar P."/>
            <person name="Natvig D."/>
            <person name="Lalanne C."/>
            <person name="Gautier V."/>
            <person name="Ament-velasquez S.L."/>
            <person name="Kruys A."/>
            <person name="Hutchinson M.I."/>
            <person name="Powell A.J."/>
            <person name="Barry K."/>
            <person name="Miller A.N."/>
            <person name="Grigoriev I.V."/>
            <person name="Debuchy R."/>
            <person name="Gladieux P."/>
            <person name="Thoren M.H."/>
            <person name="Johannesson H."/>
        </authorList>
    </citation>
    <scope>NUCLEOTIDE SEQUENCE</scope>
    <source>
        <strain evidence="2">FGSC 1904</strain>
    </source>
</reference>
<dbReference type="PRINTS" id="PR00081">
    <property type="entry name" value="GDHRDH"/>
</dbReference>
<evidence type="ECO:0000313" key="3">
    <source>
        <dbReference type="Proteomes" id="UP001281003"/>
    </source>
</evidence>
<dbReference type="AlphaFoldDB" id="A0AAE0PFD7"/>
<sequence>MPTYVITGANRGIGLEFIRQLSQSPDNTILALVRSTSKDHSALKSLASSSSSNSHVHILECDTSSLSSIRDFAKSARSLLSSLSSPSSLSSLSFESDGKKIDYIINNAAINLSPQNSSLQLAPDDLLTSIKTNVLGPAKLVEFLLQQELLSENVRVQNMSSGLGSLQRTVEGEGGRQCAGYSISKAALNMLSLHLAGDLRREGGLKGAVVVVMDPGWVRTDMGGQGAVLSPEESVRGQLKVLHGLEREDNGGFFGWEGGRVPW</sequence>
<dbReference type="PANTHER" id="PTHR45458">
    <property type="entry name" value="SHORT-CHAIN DEHYDROGENASE/REDUCTASE SDR"/>
    <property type="match status" value="1"/>
</dbReference>
<gene>
    <name evidence="2" type="ORF">B0T20DRAFT_499007</name>
</gene>
<comment type="caution">
    <text evidence="2">The sequence shown here is derived from an EMBL/GenBank/DDBJ whole genome shotgun (WGS) entry which is preliminary data.</text>
</comment>
<evidence type="ECO:0000259" key="1">
    <source>
        <dbReference type="Pfam" id="PF08659"/>
    </source>
</evidence>
<dbReference type="Gene3D" id="3.40.50.720">
    <property type="entry name" value="NAD(P)-binding Rossmann-like Domain"/>
    <property type="match status" value="1"/>
</dbReference>
<dbReference type="InterPro" id="IPR002347">
    <property type="entry name" value="SDR_fam"/>
</dbReference>
<dbReference type="SUPFAM" id="SSF51735">
    <property type="entry name" value="NAD(P)-binding Rossmann-fold domains"/>
    <property type="match status" value="1"/>
</dbReference>
<dbReference type="InterPro" id="IPR052184">
    <property type="entry name" value="SDR_enzymes"/>
</dbReference>
<feature type="domain" description="Ketoreductase (KR)" evidence="1">
    <location>
        <begin position="3"/>
        <end position="78"/>
    </location>
</feature>
<accession>A0AAE0PFD7</accession>
<dbReference type="InterPro" id="IPR013968">
    <property type="entry name" value="PKS_KR"/>
</dbReference>
<dbReference type="Pfam" id="PF00106">
    <property type="entry name" value="adh_short"/>
    <property type="match status" value="1"/>
</dbReference>
<dbReference type="CDD" id="cd05325">
    <property type="entry name" value="carb_red_sniffer_like_SDR_c"/>
    <property type="match status" value="1"/>
</dbReference>
<dbReference type="InterPro" id="IPR036291">
    <property type="entry name" value="NAD(P)-bd_dom_sf"/>
</dbReference>
<name>A0AAE0PFD7_SORBR</name>
<proteinExistence type="predicted"/>
<organism evidence="2 3">
    <name type="scientific">Sordaria brevicollis</name>
    <dbReference type="NCBI Taxonomy" id="83679"/>
    <lineage>
        <taxon>Eukaryota</taxon>
        <taxon>Fungi</taxon>
        <taxon>Dikarya</taxon>
        <taxon>Ascomycota</taxon>
        <taxon>Pezizomycotina</taxon>
        <taxon>Sordariomycetes</taxon>
        <taxon>Sordariomycetidae</taxon>
        <taxon>Sordariales</taxon>
        <taxon>Sordariaceae</taxon>
        <taxon>Sordaria</taxon>
    </lineage>
</organism>
<reference evidence="2" key="1">
    <citation type="journal article" date="2023" name="Mol. Phylogenet. Evol.">
        <title>Genome-scale phylogeny and comparative genomics of the fungal order Sordariales.</title>
        <authorList>
            <person name="Hensen N."/>
            <person name="Bonometti L."/>
            <person name="Westerberg I."/>
            <person name="Brannstrom I.O."/>
            <person name="Guillou S."/>
            <person name="Cros-Aarteil S."/>
            <person name="Calhoun S."/>
            <person name="Haridas S."/>
            <person name="Kuo A."/>
            <person name="Mondo S."/>
            <person name="Pangilinan J."/>
            <person name="Riley R."/>
            <person name="LaButti K."/>
            <person name="Andreopoulos B."/>
            <person name="Lipzen A."/>
            <person name="Chen C."/>
            <person name="Yan M."/>
            <person name="Daum C."/>
            <person name="Ng V."/>
            <person name="Clum A."/>
            <person name="Steindorff A."/>
            <person name="Ohm R.A."/>
            <person name="Martin F."/>
            <person name="Silar P."/>
            <person name="Natvig D.O."/>
            <person name="Lalanne C."/>
            <person name="Gautier V."/>
            <person name="Ament-Velasquez S.L."/>
            <person name="Kruys A."/>
            <person name="Hutchinson M.I."/>
            <person name="Powell A.J."/>
            <person name="Barry K."/>
            <person name="Miller A.N."/>
            <person name="Grigoriev I.V."/>
            <person name="Debuchy R."/>
            <person name="Gladieux P."/>
            <person name="Hiltunen Thoren M."/>
            <person name="Johannesson H."/>
        </authorList>
    </citation>
    <scope>NUCLEOTIDE SEQUENCE</scope>
    <source>
        <strain evidence="2">FGSC 1904</strain>
    </source>
</reference>
<protein>
    <recommendedName>
        <fullName evidence="1">Ketoreductase (KR) domain-containing protein</fullName>
    </recommendedName>
</protein>
<dbReference type="EMBL" id="JAUTDP010000006">
    <property type="protein sequence ID" value="KAK3398891.1"/>
    <property type="molecule type" value="Genomic_DNA"/>
</dbReference>